<evidence type="ECO:0000313" key="1">
    <source>
        <dbReference type="Proteomes" id="UP000008143"/>
    </source>
</evidence>
<gene>
    <name evidence="2 3" type="primary">LOC101732094</name>
</gene>
<dbReference type="Proteomes" id="UP000008143">
    <property type="component" value="Chromosome 7"/>
</dbReference>
<sequence length="90" mass="9399">MSAKGGSQQYKDPCVQVQPCQGTQVQPCQGTQVQPCQGVQVQPCQPQDPCVQSNPCPTQCQGQSGQVTYTGGCQTQGQGYGGQSYGSAKK</sequence>
<accession>A0A8J1JV28</accession>
<dbReference type="Xenbase" id="XB-GENE-29085855">
    <property type="gene designation" value="LOC101732094"/>
</dbReference>
<evidence type="ECO:0000313" key="2">
    <source>
        <dbReference type="RefSeq" id="XP_031761738.1"/>
    </source>
</evidence>
<keyword evidence="1" id="KW-1185">Reference proteome</keyword>
<dbReference type="GeneID" id="101732094"/>
<proteinExistence type="predicted"/>
<dbReference type="AGR" id="Xenbase:XB-GENE-29085855"/>
<dbReference type="AlphaFoldDB" id="A0A8J1JV28"/>
<dbReference type="RefSeq" id="XP_031761738.1">
    <property type="nucleotide sequence ID" value="XM_031905878.1"/>
</dbReference>
<name>A0A8J1JV28_XENTR</name>
<protein>
    <submittedName>
        <fullName evidence="2">Cornifin alpha isoform X2</fullName>
    </submittedName>
</protein>
<evidence type="ECO:0000313" key="3">
    <source>
        <dbReference type="Xenbase" id="XB-GENE-29085855"/>
    </source>
</evidence>
<reference evidence="2" key="1">
    <citation type="submission" date="2025-08" db="UniProtKB">
        <authorList>
            <consortium name="RefSeq"/>
        </authorList>
    </citation>
    <scope>IDENTIFICATION</scope>
    <source>
        <strain evidence="2">Nigerian</strain>
        <tissue evidence="2">Liver and blood</tissue>
    </source>
</reference>
<organism evidence="1 2">
    <name type="scientific">Xenopus tropicalis</name>
    <name type="common">Western clawed frog</name>
    <name type="synonym">Silurana tropicalis</name>
    <dbReference type="NCBI Taxonomy" id="8364"/>
    <lineage>
        <taxon>Eukaryota</taxon>
        <taxon>Metazoa</taxon>
        <taxon>Chordata</taxon>
        <taxon>Craniata</taxon>
        <taxon>Vertebrata</taxon>
        <taxon>Euteleostomi</taxon>
        <taxon>Amphibia</taxon>
        <taxon>Batrachia</taxon>
        <taxon>Anura</taxon>
        <taxon>Pipoidea</taxon>
        <taxon>Pipidae</taxon>
        <taxon>Xenopodinae</taxon>
        <taxon>Xenopus</taxon>
        <taxon>Silurana</taxon>
    </lineage>
</organism>